<dbReference type="InterPro" id="IPR036271">
    <property type="entry name" value="Tet_transcr_reg_TetR-rel_C_sf"/>
</dbReference>
<keyword evidence="1" id="KW-0805">Transcription regulation</keyword>
<dbReference type="SUPFAM" id="SSF48498">
    <property type="entry name" value="Tetracyclin repressor-like, C-terminal domain"/>
    <property type="match status" value="1"/>
</dbReference>
<dbReference type="Pfam" id="PF00440">
    <property type="entry name" value="TetR_N"/>
    <property type="match status" value="1"/>
</dbReference>
<dbReference type="GO" id="GO:0003677">
    <property type="term" value="F:DNA binding"/>
    <property type="evidence" value="ECO:0007669"/>
    <property type="project" value="UniProtKB-UniRule"/>
</dbReference>
<keyword evidence="7" id="KW-1185">Reference proteome</keyword>
<evidence type="ECO:0000256" key="4">
    <source>
        <dbReference type="PROSITE-ProRule" id="PRU00335"/>
    </source>
</evidence>
<accession>A0A1M5RIU4</accession>
<dbReference type="PANTHER" id="PTHR47506:SF10">
    <property type="entry name" value="TRANSCRIPTIONAL REGULATORY PROTEIN"/>
    <property type="match status" value="1"/>
</dbReference>
<dbReference type="RefSeq" id="WP_072901751.1">
    <property type="nucleotide sequence ID" value="NZ_FQXB01000004.1"/>
</dbReference>
<feature type="domain" description="HTH tetR-type" evidence="5">
    <location>
        <begin position="6"/>
        <end position="66"/>
    </location>
</feature>
<dbReference type="Gene3D" id="1.10.357.10">
    <property type="entry name" value="Tetracycline Repressor, domain 2"/>
    <property type="match status" value="1"/>
</dbReference>
<feature type="DNA-binding region" description="H-T-H motif" evidence="4">
    <location>
        <begin position="29"/>
        <end position="48"/>
    </location>
</feature>
<protein>
    <submittedName>
        <fullName evidence="6">Transcriptional regulator, TetR family</fullName>
    </submittedName>
</protein>
<gene>
    <name evidence="6" type="ORF">SAMN05444003_2610</name>
</gene>
<dbReference type="OrthoDB" id="9779746at2"/>
<evidence type="ECO:0000313" key="7">
    <source>
        <dbReference type="Proteomes" id="UP000184074"/>
    </source>
</evidence>
<dbReference type="InterPro" id="IPR001647">
    <property type="entry name" value="HTH_TetR"/>
</dbReference>
<dbReference type="InterPro" id="IPR009057">
    <property type="entry name" value="Homeodomain-like_sf"/>
</dbReference>
<reference evidence="6 7" key="1">
    <citation type="submission" date="2016-11" db="EMBL/GenBank/DDBJ databases">
        <authorList>
            <person name="Jaros S."/>
            <person name="Januszkiewicz K."/>
            <person name="Wedrychowicz H."/>
        </authorList>
    </citation>
    <scope>NUCLEOTIDE SEQUENCE [LARGE SCALE GENOMIC DNA]</scope>
    <source>
        <strain evidence="6 7">DSM 28715</strain>
    </source>
</reference>
<name>A0A1M5RIU4_9RHOB</name>
<sequence>MPRKPEYDREELIDRACDLFWTKGWAGTSMKDLEQTLGLKPGSFYAAFGSKAALYELTLDRYAQKGMTRLSAMVAEHGPLGALQTYPMLVIDDSAASVKACMLAKTVLELRGQNDPLADCANAHLTDKEGQFADVFQKAQEAGQISTEYDPIALARRYQSDLLGLRVSAERSGVDAHAIAQEISDSLARLAP</sequence>
<proteinExistence type="predicted"/>
<dbReference type="Proteomes" id="UP000184074">
    <property type="component" value="Unassembled WGS sequence"/>
</dbReference>
<evidence type="ECO:0000256" key="2">
    <source>
        <dbReference type="ARBA" id="ARBA00023125"/>
    </source>
</evidence>
<dbReference type="AlphaFoldDB" id="A0A1M5RIU4"/>
<evidence type="ECO:0000256" key="1">
    <source>
        <dbReference type="ARBA" id="ARBA00023015"/>
    </source>
</evidence>
<dbReference type="PANTHER" id="PTHR47506">
    <property type="entry name" value="TRANSCRIPTIONAL REGULATORY PROTEIN"/>
    <property type="match status" value="1"/>
</dbReference>
<keyword evidence="2 4" id="KW-0238">DNA-binding</keyword>
<dbReference type="EMBL" id="FQXB01000004">
    <property type="protein sequence ID" value="SHH26076.1"/>
    <property type="molecule type" value="Genomic_DNA"/>
</dbReference>
<dbReference type="PROSITE" id="PS50977">
    <property type="entry name" value="HTH_TETR_2"/>
    <property type="match status" value="1"/>
</dbReference>
<organism evidence="6 7">
    <name type="scientific">Cognatiyoonia sediminum</name>
    <dbReference type="NCBI Taxonomy" id="1508389"/>
    <lineage>
        <taxon>Bacteria</taxon>
        <taxon>Pseudomonadati</taxon>
        <taxon>Pseudomonadota</taxon>
        <taxon>Alphaproteobacteria</taxon>
        <taxon>Rhodobacterales</taxon>
        <taxon>Paracoccaceae</taxon>
        <taxon>Cognatiyoonia</taxon>
    </lineage>
</organism>
<evidence type="ECO:0000259" key="5">
    <source>
        <dbReference type="PROSITE" id="PS50977"/>
    </source>
</evidence>
<dbReference type="SUPFAM" id="SSF46689">
    <property type="entry name" value="Homeodomain-like"/>
    <property type="match status" value="1"/>
</dbReference>
<dbReference type="Gene3D" id="1.10.10.60">
    <property type="entry name" value="Homeodomain-like"/>
    <property type="match status" value="1"/>
</dbReference>
<evidence type="ECO:0000313" key="6">
    <source>
        <dbReference type="EMBL" id="SHH26076.1"/>
    </source>
</evidence>
<evidence type="ECO:0000256" key="3">
    <source>
        <dbReference type="ARBA" id="ARBA00023163"/>
    </source>
</evidence>
<keyword evidence="3" id="KW-0804">Transcription</keyword>